<dbReference type="Proteomes" id="UP001604336">
    <property type="component" value="Unassembled WGS sequence"/>
</dbReference>
<accession>A0ABD1UNJ6</accession>
<keyword evidence="3" id="KW-1185">Reference proteome</keyword>
<evidence type="ECO:0000256" key="1">
    <source>
        <dbReference type="SAM" id="MobiDB-lite"/>
    </source>
</evidence>
<evidence type="ECO:0000313" key="3">
    <source>
        <dbReference type="Proteomes" id="UP001604336"/>
    </source>
</evidence>
<dbReference type="AlphaFoldDB" id="A0ABD1UNJ6"/>
<dbReference type="EMBL" id="JBFOLK010000003">
    <property type="protein sequence ID" value="KAL2526633.1"/>
    <property type="molecule type" value="Genomic_DNA"/>
</dbReference>
<reference evidence="3" key="1">
    <citation type="submission" date="2024-07" db="EMBL/GenBank/DDBJ databases">
        <title>Two chromosome-level genome assemblies of Korean endemic species Abeliophyllum distichum and Forsythia ovata (Oleaceae).</title>
        <authorList>
            <person name="Jang H."/>
        </authorList>
    </citation>
    <scope>NUCLEOTIDE SEQUENCE [LARGE SCALE GENOMIC DNA]</scope>
</reference>
<comment type="caution">
    <text evidence="2">The sequence shown here is derived from an EMBL/GenBank/DDBJ whole genome shotgun (WGS) entry which is preliminary data.</text>
</comment>
<organism evidence="2 3">
    <name type="scientific">Abeliophyllum distichum</name>
    <dbReference type="NCBI Taxonomy" id="126358"/>
    <lineage>
        <taxon>Eukaryota</taxon>
        <taxon>Viridiplantae</taxon>
        <taxon>Streptophyta</taxon>
        <taxon>Embryophyta</taxon>
        <taxon>Tracheophyta</taxon>
        <taxon>Spermatophyta</taxon>
        <taxon>Magnoliopsida</taxon>
        <taxon>eudicotyledons</taxon>
        <taxon>Gunneridae</taxon>
        <taxon>Pentapetalae</taxon>
        <taxon>asterids</taxon>
        <taxon>lamiids</taxon>
        <taxon>Lamiales</taxon>
        <taxon>Oleaceae</taxon>
        <taxon>Forsythieae</taxon>
        <taxon>Abeliophyllum</taxon>
    </lineage>
</organism>
<proteinExistence type="predicted"/>
<name>A0ABD1UNJ6_9LAMI</name>
<gene>
    <name evidence="2" type="ORF">Adt_11687</name>
</gene>
<evidence type="ECO:0000313" key="2">
    <source>
        <dbReference type="EMBL" id="KAL2526633.1"/>
    </source>
</evidence>
<sequence length="111" mass="12584">MLSCASMADVMSHGGNGAEDPSQQPPHRLDSTYESALPSKRRGIFRGINLEKIWQANEKRPLPTIQSIENNVKYFTRLVGNQNYFDLQSDRLPDEYWAVCAAVDHLAADRY</sequence>
<protein>
    <submittedName>
        <fullName evidence="2">Uncharacterized protein</fullName>
    </submittedName>
</protein>
<feature type="region of interest" description="Disordered" evidence="1">
    <location>
        <begin position="1"/>
        <end position="36"/>
    </location>
</feature>